<dbReference type="Proteomes" id="UP000051155">
    <property type="component" value="Unassembled WGS sequence"/>
</dbReference>
<dbReference type="Gene3D" id="3.30.110.70">
    <property type="entry name" value="Hypothetical protein apc22750. Chain B"/>
    <property type="match status" value="1"/>
</dbReference>
<organism evidence="1 2">
    <name type="scientific">Liquorilactobacillus uvarum DSM 19971</name>
    <dbReference type="NCBI Taxonomy" id="1423812"/>
    <lineage>
        <taxon>Bacteria</taxon>
        <taxon>Bacillati</taxon>
        <taxon>Bacillota</taxon>
        <taxon>Bacilli</taxon>
        <taxon>Lactobacillales</taxon>
        <taxon>Lactobacillaceae</taxon>
        <taxon>Liquorilactobacillus</taxon>
    </lineage>
</organism>
<comment type="caution">
    <text evidence="1">The sequence shown here is derived from an EMBL/GenBank/DDBJ whole genome shotgun (WGS) entry which is preliminary data.</text>
</comment>
<proteinExistence type="predicted"/>
<evidence type="ECO:0000313" key="2">
    <source>
        <dbReference type="Proteomes" id="UP000051155"/>
    </source>
</evidence>
<dbReference type="InterPro" id="IPR035439">
    <property type="entry name" value="UPF0145_dom_sf"/>
</dbReference>
<accession>A0A0R1PWR0</accession>
<dbReference type="PATRIC" id="fig|1423812.3.peg.1132"/>
<evidence type="ECO:0000313" key="1">
    <source>
        <dbReference type="EMBL" id="KRL36764.1"/>
    </source>
</evidence>
<dbReference type="STRING" id="1423812.FD20_GL001064"/>
<name>A0A0R1PWR0_9LACO</name>
<dbReference type="EMBL" id="AZEG01000021">
    <property type="protein sequence ID" value="KRL36764.1"/>
    <property type="molecule type" value="Genomic_DNA"/>
</dbReference>
<dbReference type="SUPFAM" id="SSF117782">
    <property type="entry name" value="YbjQ-like"/>
    <property type="match status" value="1"/>
</dbReference>
<gene>
    <name evidence="1" type="ORF">FD20_GL001064</name>
</gene>
<protein>
    <recommendedName>
        <fullName evidence="3">Heavy metal-binding domain-containing protein</fullName>
    </recommendedName>
</protein>
<reference evidence="1 2" key="1">
    <citation type="journal article" date="2015" name="Genome Announc.">
        <title>Expanding the biotechnology potential of lactobacilli through comparative genomics of 213 strains and associated genera.</title>
        <authorList>
            <person name="Sun Z."/>
            <person name="Harris H.M."/>
            <person name="McCann A."/>
            <person name="Guo C."/>
            <person name="Argimon S."/>
            <person name="Zhang W."/>
            <person name="Yang X."/>
            <person name="Jeffery I.B."/>
            <person name="Cooney J.C."/>
            <person name="Kagawa T.F."/>
            <person name="Liu W."/>
            <person name="Song Y."/>
            <person name="Salvetti E."/>
            <person name="Wrobel A."/>
            <person name="Rasinkangas P."/>
            <person name="Parkhill J."/>
            <person name="Rea M.C."/>
            <person name="O'Sullivan O."/>
            <person name="Ritari J."/>
            <person name="Douillard F.P."/>
            <person name="Paul Ross R."/>
            <person name="Yang R."/>
            <person name="Briner A.E."/>
            <person name="Felis G.E."/>
            <person name="de Vos W.M."/>
            <person name="Barrangou R."/>
            <person name="Klaenhammer T.R."/>
            <person name="Caufield P.W."/>
            <person name="Cui Y."/>
            <person name="Zhang H."/>
            <person name="O'Toole P.W."/>
        </authorList>
    </citation>
    <scope>NUCLEOTIDE SEQUENCE [LARGE SCALE GENOMIC DNA]</scope>
    <source>
        <strain evidence="1 2">DSM 19971</strain>
    </source>
</reference>
<dbReference type="AlphaFoldDB" id="A0A0R1PWR0"/>
<sequence length="81" mass="8931">MILGIVNATAKRTLIADRIDEVDQYDDLYNQVKSKLIERAAAKDGDGVIGVSFNSEIVRVSVGPKYMMLHGYGTVISFPKK</sequence>
<keyword evidence="2" id="KW-1185">Reference proteome</keyword>
<evidence type="ECO:0008006" key="3">
    <source>
        <dbReference type="Google" id="ProtNLM"/>
    </source>
</evidence>